<evidence type="ECO:0000313" key="3">
    <source>
        <dbReference type="Proteomes" id="UP000299290"/>
    </source>
</evidence>
<comment type="caution">
    <text evidence="2">The sequence shown here is derived from an EMBL/GenBank/DDBJ whole genome shotgun (WGS) entry which is preliminary data.</text>
</comment>
<gene>
    <name evidence="2" type="ORF">SANT12839_077340</name>
</gene>
<protein>
    <submittedName>
        <fullName evidence="2">Uncharacterized protein</fullName>
    </submittedName>
</protein>
<dbReference type="EMBL" id="BJHV01000001">
    <property type="protein sequence ID" value="GDY46852.1"/>
    <property type="molecule type" value="Genomic_DNA"/>
</dbReference>
<feature type="region of interest" description="Disordered" evidence="1">
    <location>
        <begin position="127"/>
        <end position="169"/>
    </location>
</feature>
<evidence type="ECO:0000313" key="2">
    <source>
        <dbReference type="EMBL" id="GDY46852.1"/>
    </source>
</evidence>
<evidence type="ECO:0000256" key="1">
    <source>
        <dbReference type="SAM" id="MobiDB-lite"/>
    </source>
</evidence>
<dbReference type="Proteomes" id="UP000299290">
    <property type="component" value="Unassembled WGS sequence"/>
</dbReference>
<proteinExistence type="predicted"/>
<keyword evidence="3" id="KW-1185">Reference proteome</keyword>
<sequence>MRDGEVDAAAAHIQRGLEQTALLMAGDERKMGVGPRPDRPAGERRGAVLTARPPGLLRVQVEVGAEGVMHPQPLAQPGGLVHEAAALPEPVDLLQADDVHPQVLDHPGDAFQVQYVGGARAVVDVERGHAQPSRTRGGGRHPGRPGGGRGAEAGRHGEESASTGGSIQVIHGGQRAFRFRTSSHGAMNGPGRAGVVAAFHPSGNRDRSQRRSNLIG</sequence>
<feature type="region of interest" description="Disordered" evidence="1">
    <location>
        <begin position="181"/>
        <end position="216"/>
    </location>
</feature>
<dbReference type="AlphaFoldDB" id="A0A4D4KEU3"/>
<organism evidence="2 3">
    <name type="scientific">Streptomyces antimycoticus</name>
    <dbReference type="NCBI Taxonomy" id="68175"/>
    <lineage>
        <taxon>Bacteria</taxon>
        <taxon>Bacillati</taxon>
        <taxon>Actinomycetota</taxon>
        <taxon>Actinomycetes</taxon>
        <taxon>Kitasatosporales</taxon>
        <taxon>Streptomycetaceae</taxon>
        <taxon>Streptomyces</taxon>
        <taxon>Streptomyces violaceusniger group</taxon>
    </lineage>
</organism>
<name>A0A4D4KEU3_9ACTN</name>
<reference evidence="2 3" key="1">
    <citation type="journal article" date="2020" name="Int. J. Syst. Evol. Microbiol.">
        <title>Reclassification of Streptomyces castelarensis and Streptomyces sporoclivatus as later heterotypic synonyms of Streptomyces antimycoticus.</title>
        <authorList>
            <person name="Komaki H."/>
            <person name="Tamura T."/>
        </authorList>
    </citation>
    <scope>NUCLEOTIDE SEQUENCE [LARGE SCALE GENOMIC DNA]</scope>
    <source>
        <strain evidence="2 3">NBRC 12839</strain>
    </source>
</reference>
<accession>A0A4D4KEU3</accession>